<keyword evidence="2 4" id="KW-0479">Metal-binding</keyword>
<dbReference type="Proteomes" id="UP000235116">
    <property type="component" value="Chromosome"/>
</dbReference>
<feature type="domain" description="Cytochrome c" evidence="6">
    <location>
        <begin position="28"/>
        <end position="108"/>
    </location>
</feature>
<dbReference type="PROSITE" id="PS51007">
    <property type="entry name" value="CYTC"/>
    <property type="match status" value="1"/>
</dbReference>
<gene>
    <name evidence="7" type="ORF">Kalk_09680</name>
</gene>
<dbReference type="Gene3D" id="1.10.760.10">
    <property type="entry name" value="Cytochrome c-like domain"/>
    <property type="match status" value="1"/>
</dbReference>
<protein>
    <recommendedName>
        <fullName evidence="6">Cytochrome c domain-containing protein</fullName>
    </recommendedName>
</protein>
<dbReference type="Pfam" id="PF13442">
    <property type="entry name" value="Cytochrome_CBB3"/>
    <property type="match status" value="1"/>
</dbReference>
<keyword evidence="5" id="KW-0732">Signal</keyword>
<dbReference type="GO" id="GO:0020037">
    <property type="term" value="F:heme binding"/>
    <property type="evidence" value="ECO:0007669"/>
    <property type="project" value="InterPro"/>
</dbReference>
<dbReference type="OrthoDB" id="8689082at2"/>
<dbReference type="AlphaFoldDB" id="A0A2K9LKA2"/>
<dbReference type="KEGG" id="kak:Kalk_09680"/>
<sequence length="109" mass="12216">MRRDHDKIKIAFWVFGALFSSTVHAAPSEQRQADIIYTVKQDCGSCHGLTLAGGLGPDLRASRLKQLPDNYLISVIRNGVPGTPMPPWQRFFSDKEIHWIVTQLKQGAI</sequence>
<dbReference type="GO" id="GO:0009055">
    <property type="term" value="F:electron transfer activity"/>
    <property type="evidence" value="ECO:0007669"/>
    <property type="project" value="InterPro"/>
</dbReference>
<dbReference type="InterPro" id="IPR036909">
    <property type="entry name" value="Cyt_c-like_dom_sf"/>
</dbReference>
<evidence type="ECO:0000256" key="3">
    <source>
        <dbReference type="ARBA" id="ARBA00023004"/>
    </source>
</evidence>
<accession>A0A2K9LKA2</accession>
<dbReference type="InterPro" id="IPR009056">
    <property type="entry name" value="Cyt_c-like_dom"/>
</dbReference>
<dbReference type="GO" id="GO:0046872">
    <property type="term" value="F:metal ion binding"/>
    <property type="evidence" value="ECO:0007669"/>
    <property type="project" value="UniProtKB-KW"/>
</dbReference>
<evidence type="ECO:0000256" key="2">
    <source>
        <dbReference type="ARBA" id="ARBA00022723"/>
    </source>
</evidence>
<keyword evidence="3 4" id="KW-0408">Iron</keyword>
<dbReference type="RefSeq" id="WP_101894052.1">
    <property type="nucleotide sequence ID" value="NZ_CP022684.1"/>
</dbReference>
<reference evidence="8" key="1">
    <citation type="submission" date="2017-08" db="EMBL/GenBank/DDBJ databases">
        <title>Direct submision.</title>
        <authorList>
            <person name="Kim S.-J."/>
            <person name="Rhee S.-K."/>
        </authorList>
    </citation>
    <scope>NUCLEOTIDE SEQUENCE [LARGE SCALE GENOMIC DNA]</scope>
    <source>
        <strain evidence="8">GI5</strain>
    </source>
</reference>
<evidence type="ECO:0000259" key="6">
    <source>
        <dbReference type="PROSITE" id="PS51007"/>
    </source>
</evidence>
<evidence type="ECO:0000313" key="7">
    <source>
        <dbReference type="EMBL" id="AUM12667.1"/>
    </source>
</evidence>
<dbReference type="SUPFAM" id="SSF46626">
    <property type="entry name" value="Cytochrome c"/>
    <property type="match status" value="1"/>
</dbReference>
<evidence type="ECO:0000313" key="8">
    <source>
        <dbReference type="Proteomes" id="UP000235116"/>
    </source>
</evidence>
<evidence type="ECO:0000256" key="4">
    <source>
        <dbReference type="PROSITE-ProRule" id="PRU00433"/>
    </source>
</evidence>
<feature type="chain" id="PRO_5014836978" description="Cytochrome c domain-containing protein" evidence="5">
    <location>
        <begin position="26"/>
        <end position="109"/>
    </location>
</feature>
<evidence type="ECO:0000256" key="1">
    <source>
        <dbReference type="ARBA" id="ARBA00022617"/>
    </source>
</evidence>
<dbReference type="EMBL" id="CP022684">
    <property type="protein sequence ID" value="AUM12667.1"/>
    <property type="molecule type" value="Genomic_DNA"/>
</dbReference>
<feature type="signal peptide" evidence="5">
    <location>
        <begin position="1"/>
        <end position="25"/>
    </location>
</feature>
<evidence type="ECO:0000256" key="5">
    <source>
        <dbReference type="SAM" id="SignalP"/>
    </source>
</evidence>
<name>A0A2K9LKA2_9GAMM</name>
<organism evidence="7 8">
    <name type="scientific">Ketobacter alkanivorans</name>
    <dbReference type="NCBI Taxonomy" id="1917421"/>
    <lineage>
        <taxon>Bacteria</taxon>
        <taxon>Pseudomonadati</taxon>
        <taxon>Pseudomonadota</taxon>
        <taxon>Gammaproteobacteria</taxon>
        <taxon>Pseudomonadales</taxon>
        <taxon>Ketobacteraceae</taxon>
        <taxon>Ketobacter</taxon>
    </lineage>
</organism>
<proteinExistence type="predicted"/>
<keyword evidence="1 4" id="KW-0349">Heme</keyword>
<keyword evidence="8" id="KW-1185">Reference proteome</keyword>